<dbReference type="Gene3D" id="3.30.420.10">
    <property type="entry name" value="Ribonuclease H-like superfamily/Ribonuclease H"/>
    <property type="match status" value="1"/>
</dbReference>
<evidence type="ECO:0000256" key="2">
    <source>
        <dbReference type="ARBA" id="ARBA00001946"/>
    </source>
</evidence>
<keyword evidence="11 16" id="KW-0269">Exonuclease</keyword>
<sequence length="238" mass="26429">MRQIVLDTETTGLEVRQGHRLIEIACVELIERRPSGRHYQTYLNPERAIDEGAREVTGIADEFLLDKPRFAEVVDEFLAFVDGAELIIHNATFDIGFLDAELARVGERYGRMADRCAVLDTLAMARERYPGQRNSLDALCKRLGVDNSARDLHGGLIDAQLLADVYLAMTSGQVVLDLGFEGATETGVRAVITPVVLASRPRVLRANAEEIESHLRRLDALDKSAGGQSVWRRQESDV</sequence>
<dbReference type="InterPro" id="IPR006309">
    <property type="entry name" value="DnaQ_proteo"/>
</dbReference>
<evidence type="ECO:0000256" key="11">
    <source>
        <dbReference type="ARBA" id="ARBA00022839"/>
    </source>
</evidence>
<comment type="catalytic activity">
    <reaction evidence="15 16">
        <text>DNA(n) + a 2'-deoxyribonucleoside 5'-triphosphate = DNA(n+1) + diphosphate</text>
        <dbReference type="Rhea" id="RHEA:22508"/>
        <dbReference type="Rhea" id="RHEA-COMP:17339"/>
        <dbReference type="Rhea" id="RHEA-COMP:17340"/>
        <dbReference type="ChEBI" id="CHEBI:33019"/>
        <dbReference type="ChEBI" id="CHEBI:61560"/>
        <dbReference type="ChEBI" id="CHEBI:173112"/>
        <dbReference type="EC" id="2.7.7.7"/>
    </reaction>
</comment>
<comment type="caution">
    <text evidence="18">The sequence shown here is derived from an EMBL/GenBank/DDBJ whole genome shotgun (WGS) entry which is preliminary data.</text>
</comment>
<gene>
    <name evidence="16 18" type="primary">dnaQ</name>
    <name evidence="18" type="ORF">ISP13_16395</name>
</gene>
<organism evidence="18 19">
    <name type="scientific">Dyella lipolytica</name>
    <dbReference type="NCBI Taxonomy" id="1867835"/>
    <lineage>
        <taxon>Bacteria</taxon>
        <taxon>Pseudomonadati</taxon>
        <taxon>Pseudomonadota</taxon>
        <taxon>Gammaproteobacteria</taxon>
        <taxon>Lysobacterales</taxon>
        <taxon>Rhodanobacteraceae</taxon>
        <taxon>Dyella</taxon>
    </lineage>
</organism>
<feature type="domain" description="Exonuclease" evidence="17">
    <location>
        <begin position="2"/>
        <end position="175"/>
    </location>
</feature>
<dbReference type="Proteomes" id="UP001620405">
    <property type="component" value="Unassembled WGS sequence"/>
</dbReference>
<reference evidence="18 19" key="1">
    <citation type="submission" date="2020-10" db="EMBL/GenBank/DDBJ databases">
        <title>Phylogeny of dyella-like bacteria.</title>
        <authorList>
            <person name="Fu J."/>
        </authorList>
    </citation>
    <scope>NUCLEOTIDE SEQUENCE [LARGE SCALE GENOMIC DNA]</scope>
    <source>
        <strain evidence="18 19">DHOB07</strain>
    </source>
</reference>
<dbReference type="GO" id="GO:0003887">
    <property type="term" value="F:DNA-directed DNA polymerase activity"/>
    <property type="evidence" value="ECO:0007669"/>
    <property type="project" value="UniProtKB-EC"/>
</dbReference>
<dbReference type="NCBIfam" id="NF004316">
    <property type="entry name" value="PRK05711.1"/>
    <property type="match status" value="1"/>
</dbReference>
<keyword evidence="19" id="KW-1185">Reference proteome</keyword>
<name>A0ABW8J0J4_9GAMM</name>
<comment type="cofactor">
    <cofactor evidence="1 16">
        <name>Mn(2+)</name>
        <dbReference type="ChEBI" id="CHEBI:29035"/>
    </cofactor>
</comment>
<evidence type="ECO:0000256" key="8">
    <source>
        <dbReference type="ARBA" id="ARBA00022722"/>
    </source>
</evidence>
<evidence type="ECO:0000256" key="3">
    <source>
        <dbReference type="ARBA" id="ARBA00012417"/>
    </source>
</evidence>
<evidence type="ECO:0000256" key="12">
    <source>
        <dbReference type="ARBA" id="ARBA00022842"/>
    </source>
</evidence>
<keyword evidence="13 16" id="KW-0239">DNA-directed DNA polymerase</keyword>
<accession>A0ABW8J0J4</accession>
<dbReference type="PANTHER" id="PTHR30231">
    <property type="entry name" value="DNA POLYMERASE III SUBUNIT EPSILON"/>
    <property type="match status" value="1"/>
</dbReference>
<protein>
    <recommendedName>
        <fullName evidence="4 16">DNA polymerase III subunit epsilon</fullName>
        <ecNumber evidence="3 16">2.7.7.7</ecNumber>
    </recommendedName>
</protein>
<evidence type="ECO:0000256" key="1">
    <source>
        <dbReference type="ARBA" id="ARBA00001936"/>
    </source>
</evidence>
<evidence type="ECO:0000256" key="16">
    <source>
        <dbReference type="RuleBase" id="RU364087"/>
    </source>
</evidence>
<dbReference type="PANTHER" id="PTHR30231:SF41">
    <property type="entry name" value="DNA POLYMERASE III SUBUNIT EPSILON"/>
    <property type="match status" value="1"/>
</dbReference>
<dbReference type="InterPro" id="IPR006054">
    <property type="entry name" value="DnaQ"/>
</dbReference>
<comment type="cofactor">
    <cofactor evidence="2 16">
        <name>Mg(2+)</name>
        <dbReference type="ChEBI" id="CHEBI:18420"/>
    </cofactor>
</comment>
<dbReference type="SMART" id="SM00479">
    <property type="entry name" value="EXOIII"/>
    <property type="match status" value="1"/>
</dbReference>
<evidence type="ECO:0000256" key="9">
    <source>
        <dbReference type="ARBA" id="ARBA00022723"/>
    </source>
</evidence>
<dbReference type="InterPro" id="IPR036397">
    <property type="entry name" value="RNaseH_sf"/>
</dbReference>
<proteinExistence type="predicted"/>
<dbReference type="NCBIfam" id="TIGR01406">
    <property type="entry name" value="dnaQ_proteo"/>
    <property type="match status" value="1"/>
</dbReference>
<dbReference type="NCBIfam" id="TIGR00573">
    <property type="entry name" value="dnaq"/>
    <property type="match status" value="1"/>
</dbReference>
<keyword evidence="14 16" id="KW-0464">Manganese</keyword>
<dbReference type="EC" id="2.7.7.7" evidence="3 16"/>
<keyword evidence="5 16" id="KW-0808">Transferase</keyword>
<dbReference type="InterPro" id="IPR013520">
    <property type="entry name" value="Ribonucl_H"/>
</dbReference>
<evidence type="ECO:0000256" key="4">
    <source>
        <dbReference type="ARBA" id="ARBA00020352"/>
    </source>
</evidence>
<dbReference type="InterPro" id="IPR012337">
    <property type="entry name" value="RNaseH-like_sf"/>
</dbReference>
<dbReference type="EMBL" id="JADIKG010000013">
    <property type="protein sequence ID" value="MFK2875119.1"/>
    <property type="molecule type" value="Genomic_DNA"/>
</dbReference>
<comment type="function">
    <text evidence="16">DNA polymerase III is a complex, multichain enzyme responsible for most of the replicative synthesis in bacteria. The epsilon subunit contain the editing function and is a proofreading 3'-5' exonuclease.</text>
</comment>
<evidence type="ECO:0000256" key="7">
    <source>
        <dbReference type="ARBA" id="ARBA00022705"/>
    </source>
</evidence>
<evidence type="ECO:0000256" key="14">
    <source>
        <dbReference type="ARBA" id="ARBA00023211"/>
    </source>
</evidence>
<evidence type="ECO:0000256" key="10">
    <source>
        <dbReference type="ARBA" id="ARBA00022801"/>
    </source>
</evidence>
<dbReference type="Pfam" id="PF00929">
    <property type="entry name" value="RNase_T"/>
    <property type="match status" value="1"/>
</dbReference>
<keyword evidence="10 16" id="KW-0378">Hydrolase</keyword>
<keyword evidence="12 16" id="KW-0460">Magnesium</keyword>
<evidence type="ECO:0000313" key="19">
    <source>
        <dbReference type="Proteomes" id="UP001620405"/>
    </source>
</evidence>
<keyword evidence="6 16" id="KW-0548">Nucleotidyltransferase</keyword>
<dbReference type="RefSeq" id="WP_284395874.1">
    <property type="nucleotide sequence ID" value="NZ_BSNQ01000003.1"/>
</dbReference>
<dbReference type="SUPFAM" id="SSF53098">
    <property type="entry name" value="Ribonuclease H-like"/>
    <property type="match status" value="1"/>
</dbReference>
<evidence type="ECO:0000256" key="5">
    <source>
        <dbReference type="ARBA" id="ARBA00022679"/>
    </source>
</evidence>
<evidence type="ECO:0000256" key="6">
    <source>
        <dbReference type="ARBA" id="ARBA00022695"/>
    </source>
</evidence>
<evidence type="ECO:0000256" key="13">
    <source>
        <dbReference type="ARBA" id="ARBA00022932"/>
    </source>
</evidence>
<dbReference type="CDD" id="cd06131">
    <property type="entry name" value="DNA_pol_III_epsilon_Ecoli_like"/>
    <property type="match status" value="1"/>
</dbReference>
<evidence type="ECO:0000259" key="17">
    <source>
        <dbReference type="SMART" id="SM00479"/>
    </source>
</evidence>
<keyword evidence="7 16" id="KW-0235">DNA replication</keyword>
<evidence type="ECO:0000313" key="18">
    <source>
        <dbReference type="EMBL" id="MFK2875119.1"/>
    </source>
</evidence>
<keyword evidence="9 16" id="KW-0479">Metal-binding</keyword>
<comment type="subunit">
    <text evidence="16">DNA polymerase III contains a core (composed of alpha, epsilon and theta chains) that associates with a tau subunit. This core dimerizes to form the POLIII' complex. PolIII' associates with the gamma complex (composed of gamma, delta, delta', psi and chi chains) and with the beta chain to form the complete DNA polymerase III complex.</text>
</comment>
<evidence type="ECO:0000256" key="15">
    <source>
        <dbReference type="ARBA" id="ARBA00049244"/>
    </source>
</evidence>
<keyword evidence="8 16" id="KW-0540">Nuclease</keyword>